<dbReference type="EMBL" id="JAJITD010000023">
    <property type="protein sequence ID" value="MCC8397049.1"/>
    <property type="molecule type" value="Genomic_DNA"/>
</dbReference>
<evidence type="ECO:0000313" key="4">
    <source>
        <dbReference type="Proteomes" id="UP001431019"/>
    </source>
</evidence>
<dbReference type="Gene3D" id="1.10.3210.10">
    <property type="entry name" value="Hypothetical protein af1432"/>
    <property type="match status" value="2"/>
</dbReference>
<accession>A0ABS8K4E9</accession>
<dbReference type="Gene3D" id="1.10.10.10">
    <property type="entry name" value="Winged helix-like DNA-binding domain superfamily/Winged helix DNA-binding domain"/>
    <property type="match status" value="1"/>
</dbReference>
<dbReference type="SMART" id="SM00421">
    <property type="entry name" value="HTH_LUXR"/>
    <property type="match status" value="1"/>
</dbReference>
<dbReference type="SUPFAM" id="SSF109604">
    <property type="entry name" value="HD-domain/PDEase-like"/>
    <property type="match status" value="1"/>
</dbReference>
<dbReference type="CDD" id="cd06170">
    <property type="entry name" value="LuxR_C_like"/>
    <property type="match status" value="1"/>
</dbReference>
<feature type="domain" description="HD-GYP" evidence="2">
    <location>
        <begin position="227"/>
        <end position="430"/>
    </location>
</feature>
<comment type="caution">
    <text evidence="3">The sequence shown here is derived from an EMBL/GenBank/DDBJ whole genome shotgun (WGS) entry which is preliminary data.</text>
</comment>
<keyword evidence="4" id="KW-1185">Reference proteome</keyword>
<dbReference type="Pfam" id="PF00196">
    <property type="entry name" value="GerE"/>
    <property type="match status" value="1"/>
</dbReference>
<dbReference type="InterPro" id="IPR036388">
    <property type="entry name" value="WH-like_DNA-bd_sf"/>
</dbReference>
<evidence type="ECO:0000259" key="2">
    <source>
        <dbReference type="PROSITE" id="PS51832"/>
    </source>
</evidence>
<protein>
    <submittedName>
        <fullName evidence="3">LuxR C-terminal-related transcriptional regulator</fullName>
    </submittedName>
</protein>
<dbReference type="Pfam" id="PF13487">
    <property type="entry name" value="HD_5"/>
    <property type="match status" value="1"/>
</dbReference>
<dbReference type="InterPro" id="IPR037522">
    <property type="entry name" value="HD_GYP_dom"/>
</dbReference>
<evidence type="ECO:0000259" key="1">
    <source>
        <dbReference type="PROSITE" id="PS50043"/>
    </source>
</evidence>
<name>A0ABS8K4E9_9BURK</name>
<dbReference type="PROSITE" id="PS50043">
    <property type="entry name" value="HTH_LUXR_2"/>
    <property type="match status" value="1"/>
</dbReference>
<dbReference type="SUPFAM" id="SSF46894">
    <property type="entry name" value="C-terminal effector domain of the bipartite response regulators"/>
    <property type="match status" value="1"/>
</dbReference>
<dbReference type="PANTHER" id="PTHR45228:SF5">
    <property type="entry name" value="CYCLIC DI-GMP PHOSPHODIESTERASE VC_1348-RELATED"/>
    <property type="match status" value="1"/>
</dbReference>
<dbReference type="InterPro" id="IPR000792">
    <property type="entry name" value="Tscrpt_reg_LuxR_C"/>
</dbReference>
<sequence>MKGNEIAPLVHTELRAYDAVKALAFVGDLSMGQPTDHSPRTAWLAARLAHATGEGGALAATAAQAALLRWSGCTANASGFADVLGDDVAGRDAMLAQRQDWTTTVEPQAFKGALQSLAQIHCEVSGEVARILCLGTDTEATLRHIFETWDGTGIPDGLAGAAVPRAVYVVSLAGDLEVLSRVYGLPRALALITAQQGTRYPAELVALVAEQAADWLEALANTEPAGFDASMQTPQMQETSSTELIGDVIDLKLPWMTGYSRAVARAAAACGKQLGADAACQARLYTAALIHGMGRAAVPNAIWNSPARLSAAEWEKVRLVPYWTARAGKQTGSLAQAAELASYAFERLDGSGYFRGVSGTALSFEARVLSAVVAFVALGQKRPWRDALPSGEVAQRLRSEADEGRFDGDVVAALIDAGDPPPPGARGTRAARARQPAVRLSAREIDVLRSISRGASNKEAARELELSPSTVRTHVESVFRKLECSTRAAATLKASTLGLL</sequence>
<feature type="domain" description="HTH luxR-type" evidence="1">
    <location>
        <begin position="433"/>
        <end position="498"/>
    </location>
</feature>
<dbReference type="PANTHER" id="PTHR45228">
    <property type="entry name" value="CYCLIC DI-GMP PHOSPHODIESTERASE TM_0186-RELATED"/>
    <property type="match status" value="1"/>
</dbReference>
<proteinExistence type="predicted"/>
<evidence type="ECO:0000313" key="3">
    <source>
        <dbReference type="EMBL" id="MCC8397049.1"/>
    </source>
</evidence>
<dbReference type="RefSeq" id="WP_230513325.1">
    <property type="nucleotide sequence ID" value="NZ_JAJITD010000023.1"/>
</dbReference>
<reference evidence="3 4" key="1">
    <citation type="submission" date="2021-11" db="EMBL/GenBank/DDBJ databases">
        <authorList>
            <person name="Oh E.-T."/>
            <person name="Kim S.-B."/>
        </authorList>
    </citation>
    <scope>NUCLEOTIDE SEQUENCE [LARGE SCALE GENOMIC DNA]</scope>
    <source>
        <strain evidence="3 4">MMS20-SJTR3</strain>
    </source>
</reference>
<dbReference type="Proteomes" id="UP001431019">
    <property type="component" value="Unassembled WGS sequence"/>
</dbReference>
<dbReference type="PROSITE" id="PS51832">
    <property type="entry name" value="HD_GYP"/>
    <property type="match status" value="1"/>
</dbReference>
<dbReference type="InterPro" id="IPR016032">
    <property type="entry name" value="Sig_transdc_resp-reg_C-effctor"/>
</dbReference>
<dbReference type="PRINTS" id="PR00038">
    <property type="entry name" value="HTHLUXR"/>
</dbReference>
<organism evidence="3 4">
    <name type="scientific">Paraburkholderia sejongensis</name>
    <dbReference type="NCBI Taxonomy" id="2886946"/>
    <lineage>
        <taxon>Bacteria</taxon>
        <taxon>Pseudomonadati</taxon>
        <taxon>Pseudomonadota</taxon>
        <taxon>Betaproteobacteria</taxon>
        <taxon>Burkholderiales</taxon>
        <taxon>Burkholderiaceae</taxon>
        <taxon>Paraburkholderia</taxon>
    </lineage>
</organism>
<gene>
    <name evidence="3" type="ORF">LJ656_31210</name>
</gene>
<dbReference type="InterPro" id="IPR052020">
    <property type="entry name" value="Cyclic_di-GMP/3'3'-cGAMP_PDE"/>
</dbReference>